<accession>A0A0F6Z5W0</accession>
<reference evidence="1 2" key="1">
    <citation type="submission" date="2015-04" db="EMBL/GenBank/DDBJ databases">
        <title>Complete Genome Sequence of Brevibacterium flavum ATCC 15168.</title>
        <authorList>
            <person name="Ahn J."/>
            <person name="Park G."/>
            <person name="Jeon W."/>
            <person name="Jang Y."/>
            <person name="Jang M."/>
            <person name="Lee H."/>
            <person name="Lee H."/>
        </authorList>
    </citation>
    <scope>NUCLEOTIDE SEQUENCE [LARGE SCALE GENOMIC DNA]</scope>
    <source>
        <strain evidence="1 2">ATCC 15168</strain>
    </source>
</reference>
<dbReference type="PANTHER" id="PTHR34853">
    <property type="match status" value="1"/>
</dbReference>
<dbReference type="RefSeq" id="WP_003859982.1">
    <property type="nucleotide sequence ID" value="NZ_CP011309.1"/>
</dbReference>
<dbReference type="GO" id="GO:0016042">
    <property type="term" value="P:lipid catabolic process"/>
    <property type="evidence" value="ECO:0007669"/>
    <property type="project" value="InterPro"/>
</dbReference>
<keyword evidence="2" id="KW-1185">Reference proteome</keyword>
<evidence type="ECO:0000313" key="1">
    <source>
        <dbReference type="EMBL" id="AKF27462.1"/>
    </source>
</evidence>
<protein>
    <submittedName>
        <fullName evidence="1">Triacylglycerol lipase</fullName>
    </submittedName>
</protein>
<dbReference type="Proteomes" id="UP000034037">
    <property type="component" value="Chromosome"/>
</dbReference>
<dbReference type="PATRIC" id="fig|92706.3.peg.1635"/>
<dbReference type="Gene3D" id="1.10.260.130">
    <property type="match status" value="1"/>
</dbReference>
<dbReference type="InterPro" id="IPR029058">
    <property type="entry name" value="AB_hydrolase_fold"/>
</dbReference>
<name>A0A0F6Z5W0_9CORY</name>
<dbReference type="AlphaFoldDB" id="A0A0F6Z5W0"/>
<organism evidence="1 2">
    <name type="scientific">[Brevibacterium] flavum</name>
    <dbReference type="NCBI Taxonomy" id="92706"/>
    <lineage>
        <taxon>Bacteria</taxon>
        <taxon>Bacillati</taxon>
        <taxon>Actinomycetota</taxon>
        <taxon>Actinomycetes</taxon>
        <taxon>Mycobacteriales</taxon>
        <taxon>Corynebacteriaceae</taxon>
        <taxon>Corynebacterium</taxon>
    </lineage>
</organism>
<proteinExistence type="predicted"/>
<dbReference type="Pfam" id="PF03583">
    <property type="entry name" value="LIP"/>
    <property type="match status" value="1"/>
</dbReference>
<dbReference type="SMR" id="A0A0F6Z5W0"/>
<dbReference type="PANTHER" id="PTHR34853:SF1">
    <property type="entry name" value="LIPASE 5"/>
    <property type="match status" value="1"/>
</dbReference>
<evidence type="ECO:0000313" key="2">
    <source>
        <dbReference type="Proteomes" id="UP000034037"/>
    </source>
</evidence>
<dbReference type="InterPro" id="IPR005152">
    <property type="entry name" value="Lipase_secreted"/>
</dbReference>
<dbReference type="GO" id="GO:0004806">
    <property type="term" value="F:triacylglycerol lipase activity"/>
    <property type="evidence" value="ECO:0007669"/>
    <property type="project" value="InterPro"/>
</dbReference>
<gene>
    <name evidence="1" type="ORF">YH66_07845</name>
</gene>
<dbReference type="SUPFAM" id="SSF53474">
    <property type="entry name" value="alpha/beta-Hydrolases"/>
    <property type="match status" value="1"/>
</dbReference>
<dbReference type="HOGENOM" id="CLU_029538_6_0_11"/>
<dbReference type="Gene3D" id="3.40.50.1820">
    <property type="entry name" value="alpha/beta hydrolase"/>
    <property type="match status" value="1"/>
</dbReference>
<sequence length="435" mass="46885">MGYTNLNDTRVLRAGSCDAWWRTMSPLVQQGSEAVFRRIMGLSRRPDRKPGFDDVPHFGAAVRVPGLKHGTLVNAAPLKVLGARGEPNPASSYRFEYITGDSAGRAITATGAVLFSARPWTIGPRPAIAMAPSTQGVAQHCDPSHTCAIGLNAFYDKPFDAIIAYELPVILWFLSHGLDVVFIDYPRDPTTGVQYYCDSIAAAKSLLDAVLASRQLGLSPEAPLGLWGFSQGGGATGWAAQLQDYAPDVRPKAAVVGAPPVDLFRVLDTVDGGLLTGVIAYAIAGLAVNSSEMFEEIMSVLNERGVSDVLKNITSCAGGSLLASGYSSSRGWTHQGTPLADILDDLPLVVAEFGKQKLGRVAPEIPVLLWGSKNDDVIPIDPIRELRDRWADKGTPLTWHESQAPRVPGRTGLNHFGPYFRNLEKYSGWLIDHLV</sequence>
<dbReference type="EMBL" id="CP011309">
    <property type="protein sequence ID" value="AKF27462.1"/>
    <property type="molecule type" value="Genomic_DNA"/>
</dbReference>